<protein>
    <submittedName>
        <fullName evidence="1">Uncharacterized protein</fullName>
    </submittedName>
</protein>
<dbReference type="GO" id="GO:0020037">
    <property type="term" value="F:heme binding"/>
    <property type="evidence" value="ECO:0007669"/>
    <property type="project" value="InterPro"/>
</dbReference>
<accession>A0A9P3ERM8</accession>
<comment type="caution">
    <text evidence="1">The sequence shown here is derived from an EMBL/GenBank/DDBJ whole genome shotgun (WGS) entry which is preliminary data.</text>
</comment>
<evidence type="ECO:0000313" key="1">
    <source>
        <dbReference type="EMBL" id="GIJ83168.1"/>
    </source>
</evidence>
<reference evidence="1 2" key="1">
    <citation type="submission" date="2018-10" db="EMBL/GenBank/DDBJ databases">
        <title>Pan-genome distribution and transcriptional activeness of fungal secondary metabolism genes in Aspergillus section Fumigati.</title>
        <authorList>
            <person name="Takahashi H."/>
            <person name="Umemura M."/>
            <person name="Ninomiya A."/>
            <person name="Kusuya Y."/>
            <person name="Urayama S."/>
            <person name="Shimizu M."/>
            <person name="Watanabe A."/>
            <person name="Kamei K."/>
            <person name="Yaguchi T."/>
            <person name="Hagiwara D."/>
        </authorList>
    </citation>
    <scope>NUCLEOTIDE SEQUENCE [LARGE SCALE GENOMIC DNA]</scope>
    <source>
        <strain evidence="1 2">IFM 55266</strain>
    </source>
</reference>
<dbReference type="RefSeq" id="XP_043153915.1">
    <property type="nucleotide sequence ID" value="XM_043297980.1"/>
</dbReference>
<dbReference type="GO" id="GO:0004497">
    <property type="term" value="F:monooxygenase activity"/>
    <property type="evidence" value="ECO:0007669"/>
    <property type="project" value="InterPro"/>
</dbReference>
<dbReference type="PANTHER" id="PTHR36156:SF3">
    <property type="entry name" value="CUPIN 2 CONSERVED BARREL DOMAIN-CONTAINING PROTEIN"/>
    <property type="match status" value="1"/>
</dbReference>
<name>A0A9P3ERM8_9EURO</name>
<dbReference type="AlphaFoldDB" id="A0A9P3ERM8"/>
<evidence type="ECO:0000313" key="2">
    <source>
        <dbReference type="Proteomes" id="UP001043456"/>
    </source>
</evidence>
<dbReference type="PANTHER" id="PTHR36156">
    <property type="entry name" value="SLR2101 PROTEIN"/>
    <property type="match status" value="1"/>
</dbReference>
<dbReference type="SUPFAM" id="SSF48264">
    <property type="entry name" value="Cytochrome P450"/>
    <property type="match status" value="1"/>
</dbReference>
<gene>
    <name evidence="1" type="ORF">Asppvi_001687</name>
</gene>
<dbReference type="Proteomes" id="UP001043456">
    <property type="component" value="Unassembled WGS sequence"/>
</dbReference>
<dbReference type="InterPro" id="IPR047142">
    <property type="entry name" value="OryJ/VirC-like"/>
</dbReference>
<dbReference type="OrthoDB" id="5840532at2759"/>
<dbReference type="GO" id="GO:0016705">
    <property type="term" value="F:oxidoreductase activity, acting on paired donors, with incorporation or reduction of molecular oxygen"/>
    <property type="evidence" value="ECO:0007669"/>
    <property type="project" value="InterPro"/>
</dbReference>
<dbReference type="EMBL" id="BHVY01000001">
    <property type="protein sequence ID" value="GIJ83168.1"/>
    <property type="molecule type" value="Genomic_DNA"/>
</dbReference>
<dbReference type="GeneID" id="67000300"/>
<dbReference type="GO" id="GO:0005506">
    <property type="term" value="F:iron ion binding"/>
    <property type="evidence" value="ECO:0007669"/>
    <property type="project" value="InterPro"/>
</dbReference>
<dbReference type="InterPro" id="IPR036396">
    <property type="entry name" value="Cyt_P450_sf"/>
</dbReference>
<sequence length="258" mass="28372">MLRRIITTHDPKSGRAVFSDAISEQVSFTGFPVPPGKPPATNYALAYNTNVFPVQGLSPPSSKTPESKANLDIKHYQSQLSQPMPLNPPNGTSCTIIERLQPGFDRAIIHDAAQVGPLQFNLTKLVSSPLLQSVYSEVLRMRIALMLKRTPTQSDVRLGPWQLDKGRFIVLSTQVVAHDEAVWGPDRTQNGKYPWRLWTGQQDGCPLPTKCSMASVPCRPGPIRSAFGGDRAVDLSIHDDEIVVGRNKVDALNSLPRL</sequence>
<proteinExistence type="predicted"/>
<keyword evidence="2" id="KW-1185">Reference proteome</keyword>
<dbReference type="Gene3D" id="1.10.630.10">
    <property type="entry name" value="Cytochrome P450"/>
    <property type="match status" value="1"/>
</dbReference>
<organism evidence="1 2">
    <name type="scientific">Aspergillus pseudoviridinutans</name>
    <dbReference type="NCBI Taxonomy" id="1517512"/>
    <lineage>
        <taxon>Eukaryota</taxon>
        <taxon>Fungi</taxon>
        <taxon>Dikarya</taxon>
        <taxon>Ascomycota</taxon>
        <taxon>Pezizomycotina</taxon>
        <taxon>Eurotiomycetes</taxon>
        <taxon>Eurotiomycetidae</taxon>
        <taxon>Eurotiales</taxon>
        <taxon>Aspergillaceae</taxon>
        <taxon>Aspergillus</taxon>
        <taxon>Aspergillus subgen. Fumigati</taxon>
    </lineage>
</organism>